<evidence type="ECO:0000259" key="5">
    <source>
        <dbReference type="PROSITE" id="PS50110"/>
    </source>
</evidence>
<dbReference type="EMBL" id="FMYI01000008">
    <property type="protein sequence ID" value="SDC41752.1"/>
    <property type="molecule type" value="Genomic_DNA"/>
</dbReference>
<feature type="domain" description="Response regulatory" evidence="5">
    <location>
        <begin position="131"/>
        <end position="245"/>
    </location>
</feature>
<evidence type="ECO:0000259" key="7">
    <source>
        <dbReference type="PROSITE" id="PS50894"/>
    </source>
</evidence>
<dbReference type="FunFam" id="3.30.70.270:FF:000001">
    <property type="entry name" value="Diguanylate cyclase domain protein"/>
    <property type="match status" value="1"/>
</dbReference>
<dbReference type="InterPro" id="IPR008207">
    <property type="entry name" value="Sig_transdc_His_kin_Hpt_dom"/>
</dbReference>
<dbReference type="Pfam" id="PF01627">
    <property type="entry name" value="Hpt"/>
    <property type="match status" value="1"/>
</dbReference>
<feature type="domain" description="Response regulatory" evidence="5">
    <location>
        <begin position="428"/>
        <end position="544"/>
    </location>
</feature>
<dbReference type="InterPro" id="IPR011006">
    <property type="entry name" value="CheY-like_superfamily"/>
</dbReference>
<dbReference type="CDD" id="cd01949">
    <property type="entry name" value="GGDEF"/>
    <property type="match status" value="1"/>
</dbReference>
<feature type="domain" description="GGDEF" evidence="6">
    <location>
        <begin position="285"/>
        <end position="420"/>
    </location>
</feature>
<dbReference type="Proteomes" id="UP000242949">
    <property type="component" value="Unassembled WGS sequence"/>
</dbReference>
<dbReference type="InterPro" id="IPR001789">
    <property type="entry name" value="Sig_transdc_resp-reg_receiver"/>
</dbReference>
<feature type="modified residue" description="4-aspartylphosphate" evidence="4">
    <location>
        <position position="477"/>
    </location>
</feature>
<dbReference type="InterPro" id="IPR000160">
    <property type="entry name" value="GGDEF_dom"/>
</dbReference>
<proteinExistence type="predicted"/>
<dbReference type="PROSITE" id="PS50894">
    <property type="entry name" value="HPT"/>
    <property type="match status" value="1"/>
</dbReference>
<accession>A0A1G6LEA4</accession>
<evidence type="ECO:0000256" key="2">
    <source>
        <dbReference type="ARBA" id="ARBA00023012"/>
    </source>
</evidence>
<dbReference type="InterPro" id="IPR050595">
    <property type="entry name" value="Bact_response_regulator"/>
</dbReference>
<dbReference type="CDD" id="cd17574">
    <property type="entry name" value="REC_OmpR"/>
    <property type="match status" value="1"/>
</dbReference>
<gene>
    <name evidence="8" type="ORF">SAMN05421734_10858</name>
</gene>
<dbReference type="SMART" id="SM00267">
    <property type="entry name" value="GGDEF"/>
    <property type="match status" value="1"/>
</dbReference>
<reference evidence="9" key="1">
    <citation type="submission" date="2016-09" db="EMBL/GenBank/DDBJ databases">
        <authorList>
            <person name="Varghese N."/>
            <person name="Submissions S."/>
        </authorList>
    </citation>
    <scope>NUCLEOTIDE SEQUENCE [LARGE SCALE GENOMIC DNA]</scope>
    <source>
        <strain evidence="9">S5</strain>
    </source>
</reference>
<keyword evidence="9" id="KW-1185">Reference proteome</keyword>
<dbReference type="OrthoDB" id="9759607at2"/>
<name>A0A1G6LEA4_9BACI</name>
<dbReference type="SMART" id="SM00448">
    <property type="entry name" value="REC"/>
    <property type="match status" value="2"/>
</dbReference>
<feature type="modified residue" description="Phosphohistidine" evidence="3">
    <location>
        <position position="52"/>
    </location>
</feature>
<evidence type="ECO:0000259" key="6">
    <source>
        <dbReference type="PROSITE" id="PS50887"/>
    </source>
</evidence>
<dbReference type="InterPro" id="IPR036641">
    <property type="entry name" value="HPT_dom_sf"/>
</dbReference>
<evidence type="ECO:0000313" key="9">
    <source>
        <dbReference type="Proteomes" id="UP000242949"/>
    </source>
</evidence>
<keyword evidence="2" id="KW-0902">Two-component regulatory system</keyword>
<protein>
    <submittedName>
        <fullName evidence="8">Diguanylate cyclase (GGDEF) domain-containing protein</fullName>
    </submittedName>
</protein>
<dbReference type="Pfam" id="PF00990">
    <property type="entry name" value="GGDEF"/>
    <property type="match status" value="1"/>
</dbReference>
<dbReference type="PANTHER" id="PTHR44591">
    <property type="entry name" value="STRESS RESPONSE REGULATOR PROTEIN 1"/>
    <property type="match status" value="1"/>
</dbReference>
<evidence type="ECO:0000313" key="8">
    <source>
        <dbReference type="EMBL" id="SDC41752.1"/>
    </source>
</evidence>
<evidence type="ECO:0000256" key="4">
    <source>
        <dbReference type="PROSITE-ProRule" id="PRU00169"/>
    </source>
</evidence>
<dbReference type="PANTHER" id="PTHR44591:SF14">
    <property type="entry name" value="PROTEIN PILG"/>
    <property type="match status" value="1"/>
</dbReference>
<feature type="modified residue" description="4-aspartylphosphate" evidence="4">
    <location>
        <position position="180"/>
    </location>
</feature>
<dbReference type="PROSITE" id="PS50887">
    <property type="entry name" value="GGDEF"/>
    <property type="match status" value="1"/>
</dbReference>
<dbReference type="PROSITE" id="PS50110">
    <property type="entry name" value="RESPONSE_REGULATORY"/>
    <property type="match status" value="2"/>
</dbReference>
<evidence type="ECO:0000256" key="3">
    <source>
        <dbReference type="PROSITE-ProRule" id="PRU00110"/>
    </source>
</evidence>
<dbReference type="CDD" id="cd00156">
    <property type="entry name" value="REC"/>
    <property type="match status" value="1"/>
</dbReference>
<dbReference type="Gene3D" id="3.40.50.2300">
    <property type="match status" value="2"/>
</dbReference>
<dbReference type="Pfam" id="PF00072">
    <property type="entry name" value="Response_reg"/>
    <property type="match status" value="2"/>
</dbReference>
<dbReference type="Gene3D" id="3.30.70.270">
    <property type="match status" value="1"/>
</dbReference>
<dbReference type="GO" id="GO:0000160">
    <property type="term" value="P:phosphorelay signal transduction system"/>
    <property type="evidence" value="ECO:0007669"/>
    <property type="project" value="InterPro"/>
</dbReference>
<sequence>MDKTKMEKMIEKSQHHFLTDNNEELNYMTRHLITYLYDTDSQHFDRLNHFIHRIKGTAGTIGLSDIAEVSENLEALLHAQLEQSNQELKIIKSAGQLIHLFEKHLNQRILKSTDESETQNREKLQDQKLGTILIVDDDVNLLNFLERVLVTEGFNVFITNNSEEAIDLLKTKSVDLAIFDIVMPGRSGFDMYEEIAELDNGIPFIFLSGLNSKEIKNKALRTGAETFLPKPVDPEELVSLIIGTLNKKQKIENQFYKDELTGAELRKGFVKAFEKEKEAFIEKERLCSVAFLDLDYFKSINDTHGHLFGDTILVNFVNMIKKHLSNQAQIYRFGGDEFLILFPNHSELEAKHIIESIRQETQSTPFVVPNENSTIHLSFSAGIAQLKQGQSSQNILLEKADKALYTAKKNGKNQTVLDSDIKTSSTKKILVVDDELLLANIIKTRLNYLGYVVDYARDGQEALSKISEKTYDLMLLDIMLPKMTGIEVLKKIEKFCQKDNLKIIMLSGKRSESTMIESLKLGADDYLEKPFSLDLLEHKIKKILVNKALDES</sequence>
<organism evidence="8 9">
    <name type="scientific">Pelagirhabdus alkalitolerans</name>
    <dbReference type="NCBI Taxonomy" id="1612202"/>
    <lineage>
        <taxon>Bacteria</taxon>
        <taxon>Bacillati</taxon>
        <taxon>Bacillota</taxon>
        <taxon>Bacilli</taxon>
        <taxon>Bacillales</taxon>
        <taxon>Bacillaceae</taxon>
        <taxon>Pelagirhabdus</taxon>
    </lineage>
</organism>
<dbReference type="SUPFAM" id="SSF55073">
    <property type="entry name" value="Nucleotide cyclase"/>
    <property type="match status" value="1"/>
</dbReference>
<keyword evidence="1 4" id="KW-0597">Phosphoprotein</keyword>
<dbReference type="AlphaFoldDB" id="A0A1G6LEA4"/>
<dbReference type="InterPro" id="IPR029787">
    <property type="entry name" value="Nucleotide_cyclase"/>
</dbReference>
<dbReference type="NCBIfam" id="TIGR00254">
    <property type="entry name" value="GGDEF"/>
    <property type="match status" value="1"/>
</dbReference>
<dbReference type="RefSeq" id="WP_090796436.1">
    <property type="nucleotide sequence ID" value="NZ_FMYI01000008.1"/>
</dbReference>
<dbReference type="Gene3D" id="1.20.120.160">
    <property type="entry name" value="HPT domain"/>
    <property type="match status" value="1"/>
</dbReference>
<feature type="domain" description="HPt" evidence="7">
    <location>
        <begin position="6"/>
        <end position="108"/>
    </location>
</feature>
<dbReference type="SUPFAM" id="SSF47226">
    <property type="entry name" value="Histidine-containing phosphotransfer domain, HPT domain"/>
    <property type="match status" value="1"/>
</dbReference>
<dbReference type="SUPFAM" id="SSF52172">
    <property type="entry name" value="CheY-like"/>
    <property type="match status" value="2"/>
</dbReference>
<dbReference type="InterPro" id="IPR043128">
    <property type="entry name" value="Rev_trsase/Diguanyl_cyclase"/>
</dbReference>
<dbReference type="STRING" id="1612202.SAMN05421734_10858"/>
<evidence type="ECO:0000256" key="1">
    <source>
        <dbReference type="ARBA" id="ARBA00022553"/>
    </source>
</evidence>